<comment type="caution">
    <text evidence="3">The sequence shown here is derived from an EMBL/GenBank/DDBJ whole genome shotgun (WGS) entry which is preliminary data.</text>
</comment>
<gene>
    <name evidence="3" type="ORF">EYC84_005387</name>
</gene>
<feature type="region of interest" description="Disordered" evidence="2">
    <location>
        <begin position="494"/>
        <end position="520"/>
    </location>
</feature>
<feature type="region of interest" description="Disordered" evidence="2">
    <location>
        <begin position="751"/>
        <end position="776"/>
    </location>
</feature>
<keyword evidence="4" id="KW-1185">Reference proteome</keyword>
<feature type="compositionally biased region" description="Basic and acidic residues" evidence="2">
    <location>
        <begin position="815"/>
        <end position="827"/>
    </location>
</feature>
<keyword evidence="1" id="KW-0175">Coiled coil</keyword>
<feature type="region of interest" description="Disordered" evidence="2">
    <location>
        <begin position="788"/>
        <end position="901"/>
    </location>
</feature>
<dbReference type="EMBL" id="VICG01000003">
    <property type="protein sequence ID" value="KAA8573833.1"/>
    <property type="molecule type" value="Genomic_DNA"/>
</dbReference>
<feature type="compositionally biased region" description="Polar residues" evidence="2">
    <location>
        <begin position="840"/>
        <end position="856"/>
    </location>
</feature>
<dbReference type="VEuPathDB" id="FungiDB:MFRU_001g02680"/>
<accession>A0A5M9JZ94</accession>
<feature type="compositionally biased region" description="Polar residues" evidence="2">
    <location>
        <begin position="869"/>
        <end position="878"/>
    </location>
</feature>
<dbReference type="Proteomes" id="UP000322873">
    <property type="component" value="Unassembled WGS sequence"/>
</dbReference>
<dbReference type="AlphaFoldDB" id="A0A5M9JZ94"/>
<sequence>MFRKLVTVTSPERLRRARELQDKLLVLISTARVDFLTAGTHQETKLRFKWVFQSSEYDGFPSKPEEMNDIFPLPQKIAITWSLEEIDRCVNAIDRGFVKIITCPRSRAWTRLELQKSLKSLRLLTLLESSLGRRLLPRARNVSTISNDSEVNFYRWEFGEGYPGFLYSSFSLWPHEKYLELSKALDSGALKIVSTVANAPLDNMTMYQAPQSTEIDGTTGAELHRNNSERQKSQMQISQSGQSYVHHSVSMVREKSKLSTDACRAKSSIIDAPHRNTNSSKLLSNNGSSPKYNVKLPTSGSAQRDNVLPDIAAGERERDMSKTDLMKLCNQAWMSLESRDRANGHEHNNARAILNTGLSYAIQLKDQIQIVNNLEHENHNLKLQILQLKRSQASLQQQLCNTQESNEKDISNARLEGEKIAENNVKMLFYSAKEQGRVIGVRAMKDKYRKEGYSSASTNHARLVQSSQPLDAPSAGMSGFIPQKIPSMCADETRSHLSKATVPYPPPRSDPTSPADAIPPLSTSILRKISDLETHHSHHQTPVTNASVQIPPTTRGFHKSFLNEVLGPINCTLNSIPPSHIPNSVKWSTFFTIHLDTQPYIFPLPNPSQTYGQVVHFISQSATEAPRATQGTSFPVLLKTAPDVEQYYYIGHFVVSNVVTTTDLNQVLKNLPDNDENTKHTKHKLLKARDRALGSATSIARNGPVDFYTLQYVFFGEEQYKILVRAQEKFEALKSANNTINLLLEQRVNHNGSASSPLTHKTTPAGPTTMTRRLSPVSSLESLAELNDHNATSQPIHSQNRDLNEPLSMRRKRPFRTDNEEMPKSEDFNTMSPSVPRANKSPTQGSAPTSRRQSSGAKDESLSCKSRRIANTTRTSVLPSHKSLNESSTTKRKLPFGDSPR</sequence>
<reference evidence="3 4" key="1">
    <citation type="submission" date="2019-06" db="EMBL/GenBank/DDBJ databases">
        <title>Genome Sequence of the Brown Rot Fungal Pathogen Monilinia fructicola.</title>
        <authorList>
            <person name="De Miccolis Angelini R.M."/>
            <person name="Landi L."/>
            <person name="Abate D."/>
            <person name="Pollastro S."/>
            <person name="Romanazzi G."/>
            <person name="Faretra F."/>
        </authorList>
    </citation>
    <scope>NUCLEOTIDE SEQUENCE [LARGE SCALE GENOMIC DNA]</scope>
    <source>
        <strain evidence="3 4">Mfrc123</strain>
    </source>
</reference>
<feature type="compositionally biased region" description="Polar residues" evidence="2">
    <location>
        <begin position="789"/>
        <end position="798"/>
    </location>
</feature>
<organism evidence="3 4">
    <name type="scientific">Monilinia fructicola</name>
    <name type="common">Brown rot fungus</name>
    <name type="synonym">Ciboria fructicola</name>
    <dbReference type="NCBI Taxonomy" id="38448"/>
    <lineage>
        <taxon>Eukaryota</taxon>
        <taxon>Fungi</taxon>
        <taxon>Dikarya</taxon>
        <taxon>Ascomycota</taxon>
        <taxon>Pezizomycotina</taxon>
        <taxon>Leotiomycetes</taxon>
        <taxon>Helotiales</taxon>
        <taxon>Sclerotiniaceae</taxon>
        <taxon>Monilinia</taxon>
    </lineage>
</organism>
<protein>
    <submittedName>
        <fullName evidence="3">Uncharacterized protein</fullName>
    </submittedName>
</protein>
<evidence type="ECO:0000256" key="1">
    <source>
        <dbReference type="SAM" id="Coils"/>
    </source>
</evidence>
<proteinExistence type="predicted"/>
<evidence type="ECO:0000313" key="3">
    <source>
        <dbReference type="EMBL" id="KAA8573833.1"/>
    </source>
</evidence>
<name>A0A5M9JZ94_MONFR</name>
<feature type="coiled-coil region" evidence="1">
    <location>
        <begin position="364"/>
        <end position="398"/>
    </location>
</feature>
<evidence type="ECO:0000256" key="2">
    <source>
        <dbReference type="SAM" id="MobiDB-lite"/>
    </source>
</evidence>
<evidence type="ECO:0000313" key="4">
    <source>
        <dbReference type="Proteomes" id="UP000322873"/>
    </source>
</evidence>